<evidence type="ECO:0000256" key="2">
    <source>
        <dbReference type="SAM" id="MobiDB-lite"/>
    </source>
</evidence>
<gene>
    <name evidence="4" type="ORF">B5807_06922</name>
</gene>
<feature type="region of interest" description="Disordered" evidence="2">
    <location>
        <begin position="293"/>
        <end position="323"/>
    </location>
</feature>
<evidence type="ECO:0000259" key="3">
    <source>
        <dbReference type="Pfam" id="PF05183"/>
    </source>
</evidence>
<keyword evidence="1" id="KW-0694">RNA-binding</keyword>
<feature type="domain" description="RDRP core" evidence="3">
    <location>
        <begin position="596"/>
        <end position="1269"/>
    </location>
</feature>
<keyword evidence="5" id="KW-1185">Reference proteome</keyword>
<feature type="region of interest" description="Disordered" evidence="2">
    <location>
        <begin position="122"/>
        <end position="148"/>
    </location>
</feature>
<feature type="compositionally biased region" description="Polar residues" evidence="2">
    <location>
        <begin position="424"/>
        <end position="438"/>
    </location>
</feature>
<dbReference type="EC" id="2.7.7.48" evidence="1"/>
<dbReference type="InterPro" id="IPR057596">
    <property type="entry name" value="RDRP_core"/>
</dbReference>
<feature type="compositionally biased region" description="Polar residues" evidence="2">
    <location>
        <begin position="126"/>
        <end position="148"/>
    </location>
</feature>
<keyword evidence="1" id="KW-0808">Transferase</keyword>
<evidence type="ECO:0000313" key="4">
    <source>
        <dbReference type="EMBL" id="OSS48783.1"/>
    </source>
</evidence>
<feature type="region of interest" description="Disordered" evidence="2">
    <location>
        <begin position="387"/>
        <end position="484"/>
    </location>
</feature>
<proteinExistence type="inferred from homology"/>
<evidence type="ECO:0000313" key="5">
    <source>
        <dbReference type="Proteomes" id="UP000193240"/>
    </source>
</evidence>
<feature type="compositionally biased region" description="Polar residues" evidence="2">
    <location>
        <begin position="356"/>
        <end position="373"/>
    </location>
</feature>
<comment type="catalytic activity">
    <reaction evidence="1">
        <text>RNA(n) + a ribonucleoside 5'-triphosphate = RNA(n+1) + diphosphate</text>
        <dbReference type="Rhea" id="RHEA:21248"/>
        <dbReference type="Rhea" id="RHEA-COMP:14527"/>
        <dbReference type="Rhea" id="RHEA-COMP:17342"/>
        <dbReference type="ChEBI" id="CHEBI:33019"/>
        <dbReference type="ChEBI" id="CHEBI:61557"/>
        <dbReference type="ChEBI" id="CHEBI:140395"/>
        <dbReference type="EC" id="2.7.7.48"/>
    </reaction>
</comment>
<dbReference type="PANTHER" id="PTHR23079:SF55">
    <property type="entry name" value="RNA-DIRECTED RNA POLYMERASE"/>
    <property type="match status" value="1"/>
</dbReference>
<feature type="compositionally biased region" description="Polar residues" evidence="2">
    <location>
        <begin position="300"/>
        <end position="312"/>
    </location>
</feature>
<protein>
    <recommendedName>
        <fullName evidence="1">RNA-dependent RNA polymerase</fullName>
        <ecNumber evidence="1">2.7.7.48</ecNumber>
    </recommendedName>
</protein>
<keyword evidence="1" id="KW-0696">RNA-directed RNA polymerase</keyword>
<dbReference type="Proteomes" id="UP000193240">
    <property type="component" value="Unassembled WGS sequence"/>
</dbReference>
<feature type="compositionally biased region" description="Low complexity" evidence="2">
    <location>
        <begin position="12"/>
        <end position="25"/>
    </location>
</feature>
<evidence type="ECO:0000256" key="1">
    <source>
        <dbReference type="RuleBase" id="RU363098"/>
    </source>
</evidence>
<dbReference type="GO" id="GO:0003968">
    <property type="term" value="F:RNA-directed RNA polymerase activity"/>
    <property type="evidence" value="ECO:0007669"/>
    <property type="project" value="UniProtKB-KW"/>
</dbReference>
<dbReference type="PANTHER" id="PTHR23079">
    <property type="entry name" value="RNA-DEPENDENT RNA POLYMERASE"/>
    <property type="match status" value="1"/>
</dbReference>
<feature type="compositionally biased region" description="Low complexity" evidence="2">
    <location>
        <begin position="186"/>
        <end position="205"/>
    </location>
</feature>
<dbReference type="STRING" id="105696.A0A1Y2LYD1"/>
<keyword evidence="1" id="KW-0548">Nucleotidyltransferase</keyword>
<dbReference type="GO" id="GO:0031380">
    <property type="term" value="C:nuclear RNA-directed RNA polymerase complex"/>
    <property type="evidence" value="ECO:0007669"/>
    <property type="project" value="TreeGrafter"/>
</dbReference>
<feature type="region of interest" description="Disordered" evidence="2">
    <location>
        <begin position="356"/>
        <end position="375"/>
    </location>
</feature>
<dbReference type="OMA" id="VHFGFSN"/>
<feature type="compositionally biased region" description="Low complexity" evidence="2">
    <location>
        <begin position="234"/>
        <end position="257"/>
    </location>
</feature>
<dbReference type="InParanoid" id="A0A1Y2LYD1"/>
<feature type="compositionally biased region" description="Polar residues" evidence="2">
    <location>
        <begin position="403"/>
        <end position="416"/>
    </location>
</feature>
<organism evidence="4 5">
    <name type="scientific">Epicoccum nigrum</name>
    <name type="common">Soil fungus</name>
    <name type="synonym">Epicoccum purpurascens</name>
    <dbReference type="NCBI Taxonomy" id="105696"/>
    <lineage>
        <taxon>Eukaryota</taxon>
        <taxon>Fungi</taxon>
        <taxon>Dikarya</taxon>
        <taxon>Ascomycota</taxon>
        <taxon>Pezizomycotina</taxon>
        <taxon>Dothideomycetes</taxon>
        <taxon>Pleosporomycetidae</taxon>
        <taxon>Pleosporales</taxon>
        <taxon>Pleosporineae</taxon>
        <taxon>Didymellaceae</taxon>
        <taxon>Epicoccum</taxon>
    </lineage>
</organism>
<dbReference type="GO" id="GO:0030422">
    <property type="term" value="P:siRNA processing"/>
    <property type="evidence" value="ECO:0007669"/>
    <property type="project" value="TreeGrafter"/>
</dbReference>
<dbReference type="InterPro" id="IPR007855">
    <property type="entry name" value="RDRP"/>
</dbReference>
<sequence>MQQPPRFACPQGNGAAHGSSAAPASVPAPPLTPRKKGEDLQNLIRSLESRYQLGFKVNGELRSPARNKTAADIVATRIQFLYYSHEPALHDALVTFESVAPYVAEGQKLNMLSELLKTKTRYGSPISRSGTPTSTRNQPPKSLKNPQISEDALRSRSLFTHAASTLRAAADDPGSATEEDEEDPVIPEISRAISRSPSPSVTSKSAQRRFEASAHLSLQSTNRKRRSDGSTVNGKSSKLTKTSKGKQPAPLPLASAANNSEPLVFEKPSLGMAHSFNALPASQSTVNTSFNTVSSSQQTGADTANTSFTSNDHATEVPHPFMTRTSSNTLGSLEDGDLLIVNAKLTKEAAALENLEPSNVSSQGRDSASTWGSSIPEEDLMDASIRAESSHTVSSFHSRRLSPQRSAQQTGGSQPALSPVKNGSLASSKSATMSLNQSFPPPPGISAKLSPDKAAIQAGNNNRGSPTQPQERSLGAQESPSKIGHHIRDIPKQGLFVGEPPRDLRSMPYYASFICQRIALERSVSLTELVSNMDVAQACADPQVLWASLEKHQKVRHIKYKDSDRIWSAAKRNYEGFTFKGQINIRSKQSGPIFQLDLHPILPDRSCRLQRKFGADRFLYLNVPELNCKRWTGGNKVDLKLIRERWEEWLHTEHRFLNRKWRVFHFEPMKKPKTKGRAADVTHRFRIVLFATEGLGIDENFTVGQMLNWFLPFDQNLNQSFCKVFARYDLGLSRTSPTLVFKPSQIVRVRDTWSDGNREATEFDDPTLRWSQPPGRQVMNDGCSVISVGAAREIWRLYKKSWGVDGPLPSAFQGRIGGAKGLWMISTESYTKDPVHQEIWIRISDSQLKFEPHPEDLSDTTFDPLRLTFEVSNYSSTAAHSELHISFIPIMTDRGVPREVIANYMRERLDANRTELLEKMTEPLKLYEYVHKNGSTSKEGADMPWQAALPLFLEDRIKLQLEAGFSPLKLQVLAKNVSRFVKKQHLLQESKLKTPLGKATYLYGVADPTGKLKPGEVHIQFSSSFVDGLTNESYLNLRDHQLLVARQPAVRNSDIQKVRATLIPELSHLVNIVVFPSRGQFPLAGKLQGGDYDGDIFWLCWEDELVASFQNAPAPMTSPNPEQYGITVNREKLRDLRLEVDNGPSVDSFLQKAFKFRNVQSLLGIATTYLEKQAYRENRLSSYKLDRLADIHDLLVDAAKQGYTFSEDDWKYYLRERLNCDVNLKQPVYKRAMEACAAVRDHGDDVDKARQKKYKYNKYNVIDYLYFEVVREHNNATMRQMQDLLSSAIEVDEHLLYPRQQLTALKDPIVDEELRKVQEQMQKLYVSWNAGTHNDDKDKSAEDFAKFVEDLYTRFQAIKPSNEADHPLIKLWLQQWFSPDLCMWDRLRASILYARLPQPKAQTFVFQMAGDELAKIKAERFPHTRYIVAEIRANMKPKPVRALVHEVNDGEDDDDNLIGLLEQKMM</sequence>
<feature type="compositionally biased region" description="Polar residues" evidence="2">
    <location>
        <begin position="458"/>
        <end position="480"/>
    </location>
</feature>
<reference evidence="4 5" key="1">
    <citation type="journal article" date="2017" name="Genome Announc.">
        <title>Genome sequence of the saprophytic ascomycete Epicoccum nigrum ICMP 19927 strain isolated from New Zealand.</title>
        <authorList>
            <person name="Fokin M."/>
            <person name="Fleetwood D."/>
            <person name="Weir B.S."/>
            <person name="Villas-Boas S.G."/>
        </authorList>
    </citation>
    <scope>NUCLEOTIDE SEQUENCE [LARGE SCALE GENOMIC DNA]</scope>
    <source>
        <strain evidence="4 5">ICMP 19927</strain>
    </source>
</reference>
<feature type="region of interest" description="Disordered" evidence="2">
    <location>
        <begin position="1"/>
        <end position="35"/>
    </location>
</feature>
<dbReference type="GO" id="GO:0003723">
    <property type="term" value="F:RNA binding"/>
    <property type="evidence" value="ECO:0007669"/>
    <property type="project" value="UniProtKB-KW"/>
</dbReference>
<dbReference type="EMBL" id="KZ107845">
    <property type="protein sequence ID" value="OSS48783.1"/>
    <property type="molecule type" value="Genomic_DNA"/>
</dbReference>
<accession>A0A1Y2LYD1</accession>
<name>A0A1Y2LYD1_EPING</name>
<dbReference type="Pfam" id="PF05183">
    <property type="entry name" value="RdRP"/>
    <property type="match status" value="1"/>
</dbReference>
<comment type="similarity">
    <text evidence="1">Belongs to the RdRP family.</text>
</comment>
<feature type="region of interest" description="Disordered" evidence="2">
    <location>
        <begin position="166"/>
        <end position="257"/>
    </location>
</feature>